<keyword evidence="1" id="KW-0812">Transmembrane</keyword>
<dbReference type="OrthoDB" id="330389at2157"/>
<evidence type="ECO:0000256" key="1">
    <source>
        <dbReference type="SAM" id="Phobius"/>
    </source>
</evidence>
<reference evidence="2 3" key="1">
    <citation type="journal article" date="2013" name="Genome Announc.">
        <title>Genome of the haloarchaeon Natronomonas moolapensis, a neutrophilic member of a previously haloalkaliphilic genus.</title>
        <authorList>
            <person name="Dyall-Smith M.L."/>
            <person name="Pfeiffer F."/>
            <person name="Oberwinkler T."/>
            <person name="Klee K."/>
            <person name="Rampp M."/>
            <person name="Palm P."/>
            <person name="Gross K."/>
            <person name="Schuster S.C."/>
            <person name="Oesterhelt D."/>
        </authorList>
    </citation>
    <scope>NUCLEOTIDE SEQUENCE [LARGE SCALE GENOMIC DNA]</scope>
    <source>
        <strain evidence="3">DSM 18674 / JCM 14361 / 8.8.11</strain>
    </source>
</reference>
<sequence length="74" mass="7826">MTDEPSEPVAVLNTYSVVGIAVCAVLAVAALFSLPTLQESGLSFDTAFWLAAGVELITALGIAYFVLNLHEERV</sequence>
<dbReference type="HOGENOM" id="CLU_2679039_0_0_2"/>
<keyword evidence="3" id="KW-1185">Reference proteome</keyword>
<evidence type="ECO:0000313" key="3">
    <source>
        <dbReference type="Proteomes" id="UP000011867"/>
    </source>
</evidence>
<keyword evidence="1" id="KW-1133">Transmembrane helix</keyword>
<protein>
    <submittedName>
        <fullName evidence="2">Bacterioopsin-associated protein</fullName>
    </submittedName>
</protein>
<organism evidence="2 3">
    <name type="scientific">Natronomonas moolapensis (strain DSM 18674 / CECT 7526 / JCM 14361 / 8.8.11)</name>
    <dbReference type="NCBI Taxonomy" id="268739"/>
    <lineage>
        <taxon>Archaea</taxon>
        <taxon>Methanobacteriati</taxon>
        <taxon>Methanobacteriota</taxon>
        <taxon>Stenosarchaea group</taxon>
        <taxon>Halobacteria</taxon>
        <taxon>Halobacteriales</taxon>
        <taxon>Natronomonadaceae</taxon>
        <taxon>Natronomonas</taxon>
    </lineage>
</organism>
<dbReference type="AlphaFoldDB" id="M1XTM1"/>
<dbReference type="eggNOG" id="arCOG06304">
    <property type="taxonomic scope" value="Archaea"/>
</dbReference>
<dbReference type="RefSeq" id="WP_015410561.1">
    <property type="nucleotide sequence ID" value="NC_020388.1"/>
</dbReference>
<dbReference type="KEGG" id="nmo:Nmlp_3720"/>
<dbReference type="Proteomes" id="UP000011867">
    <property type="component" value="Chromosome"/>
</dbReference>
<feature type="transmembrane region" description="Helical" evidence="1">
    <location>
        <begin position="46"/>
        <end position="67"/>
    </location>
</feature>
<proteinExistence type="predicted"/>
<dbReference type="EMBL" id="HF582854">
    <property type="protein sequence ID" value="CCQ37834.1"/>
    <property type="molecule type" value="Genomic_DNA"/>
</dbReference>
<feature type="transmembrane region" description="Helical" evidence="1">
    <location>
        <begin position="12"/>
        <end position="34"/>
    </location>
</feature>
<gene>
    <name evidence="2" type="primary">bap</name>
    <name evidence="2" type="ordered locus">Nmlp_3720</name>
</gene>
<name>M1XTM1_NATM8</name>
<keyword evidence="1" id="KW-0472">Membrane</keyword>
<evidence type="ECO:0000313" key="2">
    <source>
        <dbReference type="EMBL" id="CCQ37834.1"/>
    </source>
</evidence>
<accession>M1XTM1</accession>
<dbReference type="GeneID" id="14652309"/>